<evidence type="ECO:0000256" key="1">
    <source>
        <dbReference type="ARBA" id="ARBA00023002"/>
    </source>
</evidence>
<name>A0A7K1LJI1_9MICC</name>
<proteinExistence type="predicted"/>
<dbReference type="SMART" id="SM00903">
    <property type="entry name" value="Flavin_Reduct"/>
    <property type="match status" value="1"/>
</dbReference>
<dbReference type="Gene3D" id="2.30.110.10">
    <property type="entry name" value="Electron Transport, Fmn-binding Protein, Chain A"/>
    <property type="match status" value="1"/>
</dbReference>
<dbReference type="InterPro" id="IPR050268">
    <property type="entry name" value="NADH-dep_flavin_reductase"/>
</dbReference>
<feature type="domain" description="Flavin reductase like" evidence="2">
    <location>
        <begin position="20"/>
        <end position="165"/>
    </location>
</feature>
<dbReference type="EMBL" id="WOGT01000005">
    <property type="protein sequence ID" value="MUN55354.1"/>
    <property type="molecule type" value="Genomic_DNA"/>
</dbReference>
<evidence type="ECO:0000313" key="4">
    <source>
        <dbReference type="Proteomes" id="UP000462152"/>
    </source>
</evidence>
<organism evidence="3 4">
    <name type="scientific">Rothia koreensis</name>
    <dbReference type="NCBI Taxonomy" id="592378"/>
    <lineage>
        <taxon>Bacteria</taxon>
        <taxon>Bacillati</taxon>
        <taxon>Actinomycetota</taxon>
        <taxon>Actinomycetes</taxon>
        <taxon>Micrococcales</taxon>
        <taxon>Micrococcaceae</taxon>
        <taxon>Rothia</taxon>
    </lineage>
</organism>
<dbReference type="Proteomes" id="UP000462152">
    <property type="component" value="Unassembled WGS sequence"/>
</dbReference>
<accession>A0A7K1LJI1</accession>
<evidence type="ECO:0000313" key="3">
    <source>
        <dbReference type="EMBL" id="MUN55354.1"/>
    </source>
</evidence>
<dbReference type="GO" id="GO:0006208">
    <property type="term" value="P:pyrimidine nucleobase catabolic process"/>
    <property type="evidence" value="ECO:0007669"/>
    <property type="project" value="TreeGrafter"/>
</dbReference>
<dbReference type="SUPFAM" id="SSF50475">
    <property type="entry name" value="FMN-binding split barrel"/>
    <property type="match status" value="1"/>
</dbReference>
<dbReference type="RefSeq" id="WP_129315924.1">
    <property type="nucleotide sequence ID" value="NZ_CP197643.1"/>
</dbReference>
<dbReference type="GO" id="GO:0010181">
    <property type="term" value="F:FMN binding"/>
    <property type="evidence" value="ECO:0007669"/>
    <property type="project" value="InterPro"/>
</dbReference>
<gene>
    <name evidence="3" type="ORF">GMA10_09055</name>
</gene>
<protein>
    <submittedName>
        <fullName evidence="3">Flavin reductase</fullName>
    </submittedName>
</protein>
<dbReference type="OrthoDB" id="8901155at2"/>
<keyword evidence="1" id="KW-0560">Oxidoreductase</keyword>
<reference evidence="3 4" key="1">
    <citation type="submission" date="2019-12" db="EMBL/GenBank/DDBJ databases">
        <authorList>
            <person name="Li J."/>
            <person name="Shi Y."/>
            <person name="Xu G."/>
            <person name="Xiao D."/>
            <person name="Ran X."/>
        </authorList>
    </citation>
    <scope>NUCLEOTIDE SEQUENCE [LARGE SCALE GENOMIC DNA]</scope>
    <source>
        <strain evidence="3 4">JCM 15915</strain>
    </source>
</reference>
<dbReference type="InterPro" id="IPR002563">
    <property type="entry name" value="Flavin_Rdtase-like_dom"/>
</dbReference>
<keyword evidence="4" id="KW-1185">Reference proteome</keyword>
<dbReference type="PANTHER" id="PTHR30466">
    <property type="entry name" value="FLAVIN REDUCTASE"/>
    <property type="match status" value="1"/>
</dbReference>
<dbReference type="PANTHER" id="PTHR30466:SF1">
    <property type="entry name" value="FMN REDUCTASE (NADH) RUTF"/>
    <property type="match status" value="1"/>
</dbReference>
<evidence type="ECO:0000259" key="2">
    <source>
        <dbReference type="SMART" id="SM00903"/>
    </source>
</evidence>
<dbReference type="GO" id="GO:0042602">
    <property type="term" value="F:riboflavin reductase (NADPH) activity"/>
    <property type="evidence" value="ECO:0007669"/>
    <property type="project" value="TreeGrafter"/>
</dbReference>
<comment type="caution">
    <text evidence="3">The sequence shown here is derived from an EMBL/GenBank/DDBJ whole genome shotgun (WGS) entry which is preliminary data.</text>
</comment>
<sequence length="173" mass="18503">MTDASPENRETISEIFKEIFGHHPAGVAIITATDEEGPVGLTASSVSSISADPAILGFSLAARRGSAAHIADADTYLVHLLDAENVELAKTFATHGAPRFGDVMNWETLPTGEPLLTDVSRVLRCRTLTQAQAGPALVFTAEVIEAARNDDPGTPLVYHRRAFHSLGEHSYII</sequence>
<dbReference type="AlphaFoldDB" id="A0A7K1LJI1"/>
<dbReference type="InterPro" id="IPR012349">
    <property type="entry name" value="Split_barrel_FMN-bd"/>
</dbReference>
<dbReference type="Pfam" id="PF01613">
    <property type="entry name" value="Flavin_Reduct"/>
    <property type="match status" value="1"/>
</dbReference>